<feature type="region of interest" description="Disordered" evidence="4">
    <location>
        <begin position="159"/>
        <end position="180"/>
    </location>
</feature>
<keyword evidence="7" id="KW-1185">Reference proteome</keyword>
<dbReference type="PANTHER" id="PTHR48054:SF82">
    <property type="entry name" value="LRR RECEPTOR-LIKE SERINE_THREONINE-PROTEIN KINASE FLS2"/>
    <property type="match status" value="1"/>
</dbReference>
<evidence type="ECO:0000256" key="2">
    <source>
        <dbReference type="ARBA" id="ARBA00022737"/>
    </source>
</evidence>
<dbReference type="SUPFAM" id="SSF52058">
    <property type="entry name" value="L domain-like"/>
    <property type="match status" value="1"/>
</dbReference>
<dbReference type="InterPro" id="IPR032675">
    <property type="entry name" value="LRR_dom_sf"/>
</dbReference>
<evidence type="ECO:0000256" key="1">
    <source>
        <dbReference type="ARBA" id="ARBA00022614"/>
    </source>
</evidence>
<protein>
    <submittedName>
        <fullName evidence="6">Leucine Rich Repeat</fullName>
    </submittedName>
</protein>
<evidence type="ECO:0000256" key="4">
    <source>
        <dbReference type="SAM" id="MobiDB-lite"/>
    </source>
</evidence>
<evidence type="ECO:0000313" key="6">
    <source>
        <dbReference type="EMBL" id="CAB9500028.1"/>
    </source>
</evidence>
<dbReference type="InterPro" id="IPR052592">
    <property type="entry name" value="LRR-RLK"/>
</dbReference>
<feature type="compositionally biased region" description="Low complexity" evidence="4">
    <location>
        <begin position="53"/>
        <end position="64"/>
    </location>
</feature>
<accession>A0A9N8DBM3</accession>
<proteinExistence type="predicted"/>
<dbReference type="AlphaFoldDB" id="A0A9N8DBM3"/>
<dbReference type="OrthoDB" id="38453at2759"/>
<dbReference type="EMBL" id="CAICTM010000073">
    <property type="protein sequence ID" value="CAB9500028.1"/>
    <property type="molecule type" value="Genomic_DNA"/>
</dbReference>
<feature type="compositionally biased region" description="Polar residues" evidence="4">
    <location>
        <begin position="21"/>
        <end position="32"/>
    </location>
</feature>
<feature type="transmembrane region" description="Helical" evidence="5">
    <location>
        <begin position="249"/>
        <end position="272"/>
    </location>
</feature>
<comment type="caution">
    <text evidence="6">The sequence shown here is derived from an EMBL/GenBank/DDBJ whole genome shotgun (WGS) entry which is preliminary data.</text>
</comment>
<evidence type="ECO:0000313" key="7">
    <source>
        <dbReference type="Proteomes" id="UP001153069"/>
    </source>
</evidence>
<keyword evidence="3 5" id="KW-0472">Membrane</keyword>
<evidence type="ECO:0000256" key="3">
    <source>
        <dbReference type="ARBA" id="ARBA00023136"/>
    </source>
</evidence>
<keyword evidence="1" id="KW-0433">Leucine-rich repeat</keyword>
<evidence type="ECO:0000256" key="5">
    <source>
        <dbReference type="SAM" id="Phobius"/>
    </source>
</evidence>
<name>A0A9N8DBM3_9STRA</name>
<gene>
    <name evidence="6" type="ORF">SEMRO_74_G040710.1</name>
</gene>
<keyword evidence="2" id="KW-0677">Repeat</keyword>
<feature type="compositionally biased region" description="Polar residues" evidence="4">
    <location>
        <begin position="39"/>
        <end position="52"/>
    </location>
</feature>
<dbReference type="FunFam" id="3.80.10.10:FF:000095">
    <property type="entry name" value="LRR receptor-like serine/threonine-protein kinase GSO1"/>
    <property type="match status" value="1"/>
</dbReference>
<organism evidence="6 7">
    <name type="scientific">Seminavis robusta</name>
    <dbReference type="NCBI Taxonomy" id="568900"/>
    <lineage>
        <taxon>Eukaryota</taxon>
        <taxon>Sar</taxon>
        <taxon>Stramenopiles</taxon>
        <taxon>Ochrophyta</taxon>
        <taxon>Bacillariophyta</taxon>
        <taxon>Bacillariophyceae</taxon>
        <taxon>Bacillariophycidae</taxon>
        <taxon>Naviculales</taxon>
        <taxon>Naviculaceae</taxon>
        <taxon>Seminavis</taxon>
    </lineage>
</organism>
<feature type="compositionally biased region" description="Low complexity" evidence="4">
    <location>
        <begin position="159"/>
        <end position="168"/>
    </location>
</feature>
<keyword evidence="5" id="KW-1133">Transmembrane helix</keyword>
<sequence>MSTPDQNDDDLMKLVAARAESSWTNGNLSSSNIDDDSESQSYTPSQAANCTISPSTSNANSNANLEYCDKEHQLEIQDLRERAEARNMKEAGKACAVAGREDDPEDEKLAAELMLEETMLEEKKKVKLEPAYGEKRQKGEISSETEANSESPVAFVTAASDGSTASGSPERQVVPDIDDDMGPGAWAVSGYRTNRSGDQASDDETYDVEANTTVPVAILAEDDANLPEAQQDFDHSVQHFKTKQLKKRLAIAAFFLPTVALVIVISLVLALGSGSSSDEKTMAPQINISDEAQAPIDLDEHVKNLLPEESIRAMAQIDSPQAKAFQWIVEDQNLLMLSDDRILQRYALATLYHATNGDEWALNDYWLNHNVHECQWFGKDVFAMKNMVAKFYPGYLSEFFPPTEAPPVNCNVNGHYLNLWLDKNNLVGYLPQELYLLTTLKTLSVGFNQLKRGISSQIGLLTSLEGASFAKMQDAGEIPSELGVLTNLKGLSLSTSNHQGSIPSELWQLTNMQTLALSFNKDLRGSLPTKIASMSKLKMFAIADTSLTGSIPTEMGLLQDTLEWIALGGNSLTGPIPSEFGLLTNMLLLSAYENMLSGSIPTELGELTLFQYFIALRGNMLSGPIPSELGRLTSLKLSLNLHDNKLSGAIPTELGRLGALQDFSVDNNVISGHIPSELGLLTLSLGMLGLANNTLSGTIPQEMSFLEPLLHTLRLEGNAFLSGVVPDELCQLNATCTGHSLYPCQGPYGMTFDCSDLLCGCGCSCAAAGRL</sequence>
<dbReference type="Proteomes" id="UP001153069">
    <property type="component" value="Unassembled WGS sequence"/>
</dbReference>
<feature type="region of interest" description="Disordered" evidence="4">
    <location>
        <begin position="19"/>
        <end position="64"/>
    </location>
</feature>
<dbReference type="Gene3D" id="3.80.10.10">
    <property type="entry name" value="Ribonuclease Inhibitor"/>
    <property type="match status" value="3"/>
</dbReference>
<dbReference type="PANTHER" id="PTHR48054">
    <property type="entry name" value="RECEPTOR KINASE-LIKE PROTEIN XA21"/>
    <property type="match status" value="1"/>
</dbReference>
<reference evidence="6" key="1">
    <citation type="submission" date="2020-06" db="EMBL/GenBank/DDBJ databases">
        <authorList>
            <consortium name="Plant Systems Biology data submission"/>
        </authorList>
    </citation>
    <scope>NUCLEOTIDE SEQUENCE</scope>
    <source>
        <strain evidence="6">D6</strain>
    </source>
</reference>
<keyword evidence="5" id="KW-0812">Transmembrane</keyword>